<evidence type="ECO:0000256" key="2">
    <source>
        <dbReference type="ARBA" id="ARBA00022518"/>
    </source>
</evidence>
<accession>Q9ICK9</accession>
<dbReference type="Gene3D" id="3.40.1310.10">
    <property type="match status" value="1"/>
</dbReference>
<dbReference type="InterPro" id="IPR046935">
    <property type="entry name" value="PPV_E1_DBD_sf"/>
</dbReference>
<evidence type="ECO:0000256" key="1">
    <source>
        <dbReference type="ARBA" id="ARBA00004147"/>
    </source>
</evidence>
<feature type="modified residue" description="Phosphoserine; by host" evidence="15">
    <location>
        <position position="80"/>
    </location>
</feature>
<evidence type="ECO:0000313" key="19">
    <source>
        <dbReference type="EMBL" id="AEG21066.1"/>
    </source>
</evidence>
<dbReference type="Pfam" id="PF00524">
    <property type="entry name" value="PPV_E1_N"/>
    <property type="match status" value="1"/>
</dbReference>
<dbReference type="EMBL" id="AJ404003">
    <property type="protein sequence ID" value="CAB96164.1"/>
    <property type="molecule type" value="Genomic_DNA"/>
</dbReference>
<keyword evidence="15" id="KW-1017">Isopeptide bond</keyword>
<name>Q9ICK9_9PAPI</name>
<comment type="PTM">
    <text evidence="15">Sumoylated.</text>
</comment>
<feature type="short sequence motif" description="Nuclear localization signal" evidence="15">
    <location>
        <begin position="74"/>
        <end position="76"/>
    </location>
</feature>
<keyword evidence="3 15" id="KW-0597">Phosphoprotein</keyword>
<feature type="region of interest" description="Disordered" evidence="17">
    <location>
        <begin position="577"/>
        <end position="602"/>
    </location>
</feature>
<comment type="caution">
    <text evidence="15">Lacks conserved residue(s) required for the propagation of feature annotation.</text>
</comment>
<dbReference type="Pfam" id="PF20450">
    <property type="entry name" value="PPV_E1_DBD"/>
    <property type="match status" value="1"/>
</dbReference>
<keyword evidence="6 15" id="KW-0547">Nucleotide-binding</keyword>
<evidence type="ECO:0000256" key="16">
    <source>
        <dbReference type="PIRNR" id="PIRNR003383"/>
    </source>
</evidence>
<protein>
    <recommendedName>
        <fullName evidence="15 16">Replication protein E1</fullName>
        <ecNumber evidence="15 16">5.6.2.4</ecNumber>
    </recommendedName>
    <alternativeName>
        <fullName evidence="15">ATP-dependent helicase E1</fullName>
    </alternativeName>
    <alternativeName>
        <fullName evidence="15">DNA 3'-5' helicase E1</fullName>
    </alternativeName>
</protein>
<feature type="domain" description="SF3 helicase" evidence="18">
    <location>
        <begin position="405"/>
        <end position="555"/>
    </location>
</feature>
<proteinExistence type="inferred from homology"/>
<dbReference type="EC" id="5.6.2.4" evidence="15 16"/>
<evidence type="ECO:0000256" key="6">
    <source>
        <dbReference type="ARBA" id="ARBA00022741"/>
    </source>
</evidence>
<dbReference type="SUPFAM" id="SSF52540">
    <property type="entry name" value="P-loop containing nucleoside triphosphate hydrolases"/>
    <property type="match status" value="1"/>
</dbReference>
<dbReference type="Pfam" id="PF00519">
    <property type="entry name" value="PPV_E1_C"/>
    <property type="match status" value="1"/>
</dbReference>
<keyword evidence="7 15" id="KW-0378">Hydrolase</keyword>
<dbReference type="HAMAP" id="MF_04000">
    <property type="entry name" value="PPV_E1"/>
    <property type="match status" value="1"/>
</dbReference>
<dbReference type="PIRSF" id="PIRSF003383">
    <property type="entry name" value="Rep_E1_papillomaV"/>
    <property type="match status" value="1"/>
</dbReference>
<evidence type="ECO:0000256" key="9">
    <source>
        <dbReference type="ARBA" id="ARBA00022840"/>
    </source>
</evidence>
<evidence type="ECO:0000313" key="21">
    <source>
        <dbReference type="Proteomes" id="UP000102836"/>
    </source>
</evidence>
<gene>
    <name evidence="20" type="primary">e1</name>
    <name evidence="15" type="synonym">E1</name>
</gene>
<comment type="subcellular location">
    <subcellularLocation>
        <location evidence="1 15">Host nucleus</location>
    </subcellularLocation>
</comment>
<evidence type="ECO:0000256" key="5">
    <source>
        <dbReference type="ARBA" id="ARBA00022705"/>
    </source>
</evidence>
<dbReference type="InterPro" id="IPR014000">
    <property type="entry name" value="PPV_DNA_helicase_E1_N"/>
</dbReference>
<comment type="catalytic activity">
    <reaction evidence="13 15 16">
        <text>ATP + H2O = ADP + phosphate + H(+)</text>
        <dbReference type="Rhea" id="RHEA:13065"/>
        <dbReference type="ChEBI" id="CHEBI:15377"/>
        <dbReference type="ChEBI" id="CHEBI:15378"/>
        <dbReference type="ChEBI" id="CHEBI:30616"/>
        <dbReference type="ChEBI" id="CHEBI:43474"/>
        <dbReference type="ChEBI" id="CHEBI:456216"/>
        <dbReference type="EC" id="5.6.2.4"/>
    </reaction>
</comment>
<feature type="modified residue" description="Phosphoserine; by host" evidence="15">
    <location>
        <position position="95"/>
    </location>
</feature>
<dbReference type="InterPro" id="IPR001177">
    <property type="entry name" value="PPV_DNA_helicase_E1_C"/>
</dbReference>
<keyword evidence="4 15" id="KW-1048">Host nucleus</keyword>
<dbReference type="GO" id="GO:0043138">
    <property type="term" value="F:3'-5' DNA helicase activity"/>
    <property type="evidence" value="ECO:0007669"/>
    <property type="project" value="UniProtKB-UniRule"/>
</dbReference>
<evidence type="ECO:0000256" key="13">
    <source>
        <dbReference type="ARBA" id="ARBA00048988"/>
    </source>
</evidence>
<dbReference type="InterPro" id="IPR014015">
    <property type="entry name" value="Helicase_SF3_DNA-vir"/>
</dbReference>
<evidence type="ECO:0000259" key="18">
    <source>
        <dbReference type="PROSITE" id="PS51206"/>
    </source>
</evidence>
<keyword evidence="8 15" id="KW-0347">Helicase</keyword>
<comment type="function">
    <text evidence="14 15">ATP-dependent DNA 3'-5' helicase required for initiation of viral DNA replication. It forms a complex with the viral E2 protein. The E1-E2 complex binds to the replication origin which contains binding sites for both proteins. During the initial step, a dimer of E1 interacts with a dimer of protein E2 leading to a complex that binds the viral origin of replication with high specificity. Then, a second dimer of E1 displaces the E2 dimer in an ATP-dependent manner to form the E1 tetramer. Following this, two E1 monomers are added to each half of the site, which results in the formation of two E1 trimers on the viral ori. Subsequently, two hexamers will be created. The double hexamer acts as a bi-directional helicase machinery and unwinds the viral DNA and then recruits the host DNA polymerase to start replication.</text>
</comment>
<dbReference type="InterPro" id="IPR016393">
    <property type="entry name" value="Rep_E1_papillomaV"/>
</dbReference>
<dbReference type="PROSITE" id="PS51206">
    <property type="entry name" value="SF3_HELICASE_1"/>
    <property type="match status" value="1"/>
</dbReference>
<dbReference type="EMBL" id="JF303889">
    <property type="protein sequence ID" value="AEG21066.1"/>
    <property type="molecule type" value="Genomic_DNA"/>
</dbReference>
<dbReference type="InterPro" id="IPR046832">
    <property type="entry name" value="PPV_E1_DBD"/>
</dbReference>
<sequence length="602" mass="67905">MAEGTDPLDDCGGFLDTEADCLDCDNLEEDLTELFDADTVSSLLDDTDQVQGNSLELFQHHEATETLKSIEHLKRKYVDSPDKSLGIDNSVNALSPRLQAFSLSGQKKAVKKRLFGTDGDEAASGAESLQVESGFGSQQSVSDTPVTDILNANTARVKHLLLFRQAHSVSFSELTRTFQSDKTMSWDWVGGLADIHASVLESLQTSLRSHCVYVQYDLSFAETNASSLLLLLRFKAQKCRDGVKALLSQLLGVQDLKVLLEPPKTRSVAVALFWYKRAMVSGVFSYGPMPEWITQQTNVNHQMLQEKPFQLSVMVQWAYDNHLQDESSIAYKYAMLAETDENARAFLASNSQAKYVRDCCNMVRLYLRAEMRQMTMSAWINYRLDGMNDDGDWKVVVHFLRHQRVEFIPFMVKLKAFLRGTPKKNCMVFYGPPNSGKSYFCMSLIRLLAGRVLSFANSRSHFWLQPLADAKLALVDDATSACWDFIDTYLRNALDGNPISVDLKHKAPIEIKCPPLLITTNVDVKSDDRWRYLFSRICVFNFLQELPIRNGTPVYELNDANWKSFFKRFWSTLELSDPEDEGDDGGSQPALRLHTGGTSQSL</sequence>
<keyword evidence="10 15" id="KW-0238">DNA-binding</keyword>
<dbReference type="Proteomes" id="UP000169216">
    <property type="component" value="Genome"/>
</dbReference>
<dbReference type="InterPro" id="IPR027417">
    <property type="entry name" value="P-loop_NTPase"/>
</dbReference>
<dbReference type="GO" id="GO:0042025">
    <property type="term" value="C:host cell nucleus"/>
    <property type="evidence" value="ECO:0007669"/>
    <property type="project" value="UniProtKB-SubCell"/>
</dbReference>
<dbReference type="GO" id="GO:0006260">
    <property type="term" value="P:DNA replication"/>
    <property type="evidence" value="ECO:0007669"/>
    <property type="project" value="UniProtKB-UniRule"/>
</dbReference>
<comment type="catalytic activity">
    <reaction evidence="12 15">
        <text>Couples ATP hydrolysis with the unwinding of duplex DNA by translocating in the 3'-5' direction.</text>
        <dbReference type="EC" id="5.6.2.4"/>
    </reaction>
</comment>
<evidence type="ECO:0000256" key="14">
    <source>
        <dbReference type="ARBA" id="ARBA00093297"/>
    </source>
</evidence>
<keyword evidence="15" id="KW-0832">Ubl conjugation</keyword>
<dbReference type="GO" id="GO:0003677">
    <property type="term" value="F:DNA binding"/>
    <property type="evidence" value="ECO:0007669"/>
    <property type="project" value="UniProtKB-UniRule"/>
</dbReference>
<reference evidence="19 21" key="1">
    <citation type="journal article" date="1999" name="Vaccine">
        <title>Intramuscular injection of plasmid DNA encoding cottontail rabbit papillomavirus E1, E2, E6 and E7 induces T cell-mediated but not humoral immune responses in rabbits.</title>
        <authorList>
            <person name="Han R."/>
            <person name="Reed C.A."/>
            <person name="Cladel N.M."/>
            <person name="Christensen N.D."/>
        </authorList>
    </citation>
    <scope>NUCLEOTIDE SEQUENCE [LARGE SCALE GENOMIC DNA]</scope>
    <source>
        <strain evidence="19">Hershey</strain>
    </source>
</reference>
<evidence type="ECO:0000256" key="17">
    <source>
        <dbReference type="SAM" id="MobiDB-lite"/>
    </source>
</evidence>
<evidence type="ECO:0000256" key="8">
    <source>
        <dbReference type="ARBA" id="ARBA00022806"/>
    </source>
</evidence>
<dbReference type="SUPFAM" id="SSF55464">
    <property type="entry name" value="Origin of replication-binding domain, RBD-like"/>
    <property type="match status" value="1"/>
</dbReference>
<dbReference type="GO" id="GO:0005524">
    <property type="term" value="F:ATP binding"/>
    <property type="evidence" value="ECO:0007669"/>
    <property type="project" value="UniProtKB-UniRule"/>
</dbReference>
<comment type="function">
    <text evidence="16">ATP-dependent DNA helicase required for initiation of viral DNA replication. It forms a complex with the viral E2 protein. The E1-E2 complex binds to the replication origin which contains binding sites for both proteins.</text>
</comment>
<dbReference type="Proteomes" id="UP000102836">
    <property type="component" value="Genome"/>
</dbReference>
<keyword evidence="9 15" id="KW-0067">ATP-binding</keyword>
<evidence type="ECO:0000256" key="7">
    <source>
        <dbReference type="ARBA" id="ARBA00022801"/>
    </source>
</evidence>
<comment type="PTM">
    <text evidence="15">Phosphorylated.</text>
</comment>
<evidence type="ECO:0000256" key="4">
    <source>
        <dbReference type="ARBA" id="ARBA00022562"/>
    </source>
</evidence>
<comment type="similarity">
    <text evidence="15 16">Belongs to the papillomaviridae E1 protein family.</text>
</comment>
<dbReference type="Gene3D" id="1.10.10.510">
    <property type="entry name" value="Zinc finger, large T-antigen D1 domain"/>
    <property type="match status" value="1"/>
</dbReference>
<keyword evidence="11 15" id="KW-0413">Isomerase</keyword>
<keyword evidence="5 15" id="KW-0235">DNA replication</keyword>
<keyword evidence="2 15" id="KW-0244">Early protein</keyword>
<evidence type="ECO:0000256" key="10">
    <source>
        <dbReference type="ARBA" id="ARBA00023125"/>
    </source>
</evidence>
<evidence type="ECO:0000313" key="20">
    <source>
        <dbReference type="EMBL" id="CAB96164.1"/>
    </source>
</evidence>
<organism evidence="20 22">
    <name type="scientific">Kappapapillomavirus 2</name>
    <dbReference type="NCBI Taxonomy" id="10623"/>
    <lineage>
        <taxon>Viruses</taxon>
        <taxon>Monodnaviria</taxon>
        <taxon>Shotokuvirae</taxon>
        <taxon>Cossaviricota</taxon>
        <taxon>Papovaviricetes</taxon>
        <taxon>Zurhausenvirales</taxon>
        <taxon>Papillomaviridae</taxon>
        <taxon>Firstpapillomavirinae</taxon>
        <taxon>Kappapapillomavirus</taxon>
    </lineage>
</organism>
<reference evidence="19 21" key="3">
    <citation type="journal article" date="2013" name="Virology">
        <title>Synonymous codon changes in the oncogenes of the cottontail rabbit papillomavirus lead to increased oncogenicity and immunogenicity of the virus.</title>
        <authorList>
            <person name="Cladel N.M."/>
            <person name="Budgeon L.R."/>
            <person name="Hu J."/>
            <person name="Balogh K.K."/>
            <person name="Christensen N.D."/>
        </authorList>
    </citation>
    <scope>NUCLEOTIDE SEQUENCE [LARGE SCALE GENOMIC DNA]</scope>
    <source>
        <strain evidence="19">Hershey</strain>
    </source>
</reference>
<comment type="subunit">
    <text evidence="15">Can form hexamers. Interacts with E2 protein; this interaction increases E1 DNA binding specificity. Interacts with host DNA polymerase subunit POLA2. Interacts with host single stranded DNA-binding protein RPA1. Interacts with host TOP1; this interaction stimulates the enzymatic activity of TOP1.</text>
</comment>
<dbReference type="Gene3D" id="3.40.50.300">
    <property type="entry name" value="P-loop containing nucleotide triphosphate hydrolases"/>
    <property type="match status" value="1"/>
</dbReference>
<dbReference type="GO" id="GO:0016817">
    <property type="term" value="F:hydrolase activity, acting on acid anhydrides"/>
    <property type="evidence" value="ECO:0007669"/>
    <property type="project" value="InterPro"/>
</dbReference>
<evidence type="ECO:0000313" key="22">
    <source>
        <dbReference type="Proteomes" id="UP000169216"/>
    </source>
</evidence>
<evidence type="ECO:0000256" key="11">
    <source>
        <dbReference type="ARBA" id="ARBA00023235"/>
    </source>
</evidence>
<reference evidence="20 22" key="2">
    <citation type="journal article" date="2000" name="J. Virol.">
        <title>Variation in the nucleotide sequence of cottontail rabbit papillomavirus a and b subtypes affects wart regression and malignant transformation and level of viral replication in domestic rabbits.</title>
        <authorList>
            <person name="Salmon J."/>
            <person name="Nonnenmacher M."/>
            <person name="Caze S."/>
            <person name="Flamant P."/>
            <person name="Croissant O."/>
            <person name="Orth G."/>
            <person name="Breitburd F."/>
        </authorList>
    </citation>
    <scope>NUCLEOTIDE SEQUENCE [LARGE SCALE GENOMIC DNA]</scope>
    <source>
        <strain evidence="20">A4</strain>
    </source>
</reference>
<dbReference type="InterPro" id="IPR037102">
    <property type="entry name" value="Znf_lg_T-Ag_D1_dom_sf"/>
</dbReference>
<feature type="modified residue" description="Phosphoserine; by host" evidence="15">
    <location>
        <position position="84"/>
    </location>
</feature>
<evidence type="ECO:0000256" key="12">
    <source>
        <dbReference type="ARBA" id="ARBA00034617"/>
    </source>
</evidence>
<evidence type="ECO:0000256" key="3">
    <source>
        <dbReference type="ARBA" id="ARBA00022553"/>
    </source>
</evidence>
<feature type="binding site" evidence="15">
    <location>
        <begin position="431"/>
        <end position="438"/>
    </location>
    <ligand>
        <name>ATP</name>
        <dbReference type="ChEBI" id="CHEBI:30616"/>
    </ligand>
</feature>
<feature type="cross-link" description="Glycyl lysine isopeptide (Lys-Gly) (interchain with G-Cter in SUMO)" evidence="15">
    <location>
        <position position="512"/>
    </location>
</feature>
<evidence type="ECO:0000256" key="15">
    <source>
        <dbReference type="HAMAP-Rule" id="MF_04000"/>
    </source>
</evidence>